<dbReference type="AlphaFoldDB" id="A0AAN6UEZ6"/>
<gene>
    <name evidence="2" type="ORF">BT67DRAFT_148333</name>
</gene>
<proteinExistence type="predicted"/>
<keyword evidence="3" id="KW-1185">Reference proteome</keyword>
<evidence type="ECO:0000313" key="3">
    <source>
        <dbReference type="Proteomes" id="UP001304895"/>
    </source>
</evidence>
<dbReference type="Proteomes" id="UP001304895">
    <property type="component" value="Unassembled WGS sequence"/>
</dbReference>
<organism evidence="2 3">
    <name type="scientific">Trichocladium antarcticum</name>
    <dbReference type="NCBI Taxonomy" id="1450529"/>
    <lineage>
        <taxon>Eukaryota</taxon>
        <taxon>Fungi</taxon>
        <taxon>Dikarya</taxon>
        <taxon>Ascomycota</taxon>
        <taxon>Pezizomycotina</taxon>
        <taxon>Sordariomycetes</taxon>
        <taxon>Sordariomycetidae</taxon>
        <taxon>Sordariales</taxon>
        <taxon>Chaetomiaceae</taxon>
        <taxon>Trichocladium</taxon>
    </lineage>
</organism>
<evidence type="ECO:0000313" key="2">
    <source>
        <dbReference type="EMBL" id="KAK4131700.1"/>
    </source>
</evidence>
<keyword evidence="1" id="KW-0732">Signal</keyword>
<protein>
    <submittedName>
        <fullName evidence="2">Uncharacterized protein</fullName>
    </submittedName>
</protein>
<reference evidence="2" key="1">
    <citation type="journal article" date="2023" name="Mol. Phylogenet. Evol.">
        <title>Genome-scale phylogeny and comparative genomics of the fungal order Sordariales.</title>
        <authorList>
            <person name="Hensen N."/>
            <person name="Bonometti L."/>
            <person name="Westerberg I."/>
            <person name="Brannstrom I.O."/>
            <person name="Guillou S."/>
            <person name="Cros-Aarteil S."/>
            <person name="Calhoun S."/>
            <person name="Haridas S."/>
            <person name="Kuo A."/>
            <person name="Mondo S."/>
            <person name="Pangilinan J."/>
            <person name="Riley R."/>
            <person name="LaButti K."/>
            <person name="Andreopoulos B."/>
            <person name="Lipzen A."/>
            <person name="Chen C."/>
            <person name="Yan M."/>
            <person name="Daum C."/>
            <person name="Ng V."/>
            <person name="Clum A."/>
            <person name="Steindorff A."/>
            <person name="Ohm R.A."/>
            <person name="Martin F."/>
            <person name="Silar P."/>
            <person name="Natvig D.O."/>
            <person name="Lalanne C."/>
            <person name="Gautier V."/>
            <person name="Ament-Velasquez S.L."/>
            <person name="Kruys A."/>
            <person name="Hutchinson M.I."/>
            <person name="Powell A.J."/>
            <person name="Barry K."/>
            <person name="Miller A.N."/>
            <person name="Grigoriev I.V."/>
            <person name="Debuchy R."/>
            <person name="Gladieux P."/>
            <person name="Hiltunen Thoren M."/>
            <person name="Johannesson H."/>
        </authorList>
    </citation>
    <scope>NUCLEOTIDE SEQUENCE</scope>
    <source>
        <strain evidence="2">CBS 123565</strain>
    </source>
</reference>
<feature type="chain" id="PRO_5042952708" evidence="1">
    <location>
        <begin position="37"/>
        <end position="103"/>
    </location>
</feature>
<accession>A0AAN6UEZ6</accession>
<dbReference type="EMBL" id="MU853422">
    <property type="protein sequence ID" value="KAK4131700.1"/>
    <property type="molecule type" value="Genomic_DNA"/>
</dbReference>
<sequence length="103" mass="11981">MPWVVRRLTVRASARLYFLFIYLLFQPPWPNDGTNATEPDWTEVLKQDGFGKTRRGILHLLPRFPPTAPPDRQLFHETLAEMGLLYSLRLRLGRGRSMAPCDE</sequence>
<reference evidence="2" key="2">
    <citation type="submission" date="2023-05" db="EMBL/GenBank/DDBJ databases">
        <authorList>
            <consortium name="Lawrence Berkeley National Laboratory"/>
            <person name="Steindorff A."/>
            <person name="Hensen N."/>
            <person name="Bonometti L."/>
            <person name="Westerberg I."/>
            <person name="Brannstrom I.O."/>
            <person name="Guillou S."/>
            <person name="Cros-Aarteil S."/>
            <person name="Calhoun S."/>
            <person name="Haridas S."/>
            <person name="Kuo A."/>
            <person name="Mondo S."/>
            <person name="Pangilinan J."/>
            <person name="Riley R."/>
            <person name="Labutti K."/>
            <person name="Andreopoulos B."/>
            <person name="Lipzen A."/>
            <person name="Chen C."/>
            <person name="Yanf M."/>
            <person name="Daum C."/>
            <person name="Ng V."/>
            <person name="Clum A."/>
            <person name="Ohm R."/>
            <person name="Martin F."/>
            <person name="Silar P."/>
            <person name="Natvig D."/>
            <person name="Lalanne C."/>
            <person name="Gautier V."/>
            <person name="Ament-Velasquez S.L."/>
            <person name="Kruys A."/>
            <person name="Hutchinson M.I."/>
            <person name="Powell A.J."/>
            <person name="Barry K."/>
            <person name="Miller A.N."/>
            <person name="Grigoriev I.V."/>
            <person name="Debuchy R."/>
            <person name="Gladieux P."/>
            <person name="Thoren M.H."/>
            <person name="Johannesson H."/>
        </authorList>
    </citation>
    <scope>NUCLEOTIDE SEQUENCE</scope>
    <source>
        <strain evidence="2">CBS 123565</strain>
    </source>
</reference>
<comment type="caution">
    <text evidence="2">The sequence shown here is derived from an EMBL/GenBank/DDBJ whole genome shotgun (WGS) entry which is preliminary data.</text>
</comment>
<name>A0AAN6UEZ6_9PEZI</name>
<evidence type="ECO:0000256" key="1">
    <source>
        <dbReference type="SAM" id="SignalP"/>
    </source>
</evidence>
<feature type="signal peptide" evidence="1">
    <location>
        <begin position="1"/>
        <end position="36"/>
    </location>
</feature>